<dbReference type="EMBL" id="JABCIY010000039">
    <property type="protein sequence ID" value="KAF7195568.1"/>
    <property type="molecule type" value="Genomic_DNA"/>
</dbReference>
<feature type="coiled-coil region" evidence="1">
    <location>
        <begin position="103"/>
        <end position="130"/>
    </location>
</feature>
<keyword evidence="1" id="KW-0175">Coiled coil</keyword>
<keyword evidence="3" id="KW-1185">Reference proteome</keyword>
<name>A0A8H6VK96_9PEZI</name>
<gene>
    <name evidence="2" type="ORF">HII31_03162</name>
</gene>
<proteinExistence type="predicted"/>
<evidence type="ECO:0000256" key="1">
    <source>
        <dbReference type="SAM" id="Coils"/>
    </source>
</evidence>
<sequence>MSSSPSTSLKSANPDPSSWLFRLVEQHNTLQSFLSSESEVPLISQCLQTQALLKSFYTAMLSHSERAKCDLSKIDGTTPPGLGGKTGVVKNAFTVASLLDAICDTVRDQARKLEDVHEEMKAEVKKLVGMEMARDMAVREGLVKDFEVEDTEK</sequence>
<protein>
    <submittedName>
        <fullName evidence="2">Uncharacterized protein</fullName>
    </submittedName>
</protein>
<dbReference type="Proteomes" id="UP000660729">
    <property type="component" value="Unassembled WGS sequence"/>
</dbReference>
<evidence type="ECO:0000313" key="3">
    <source>
        <dbReference type="Proteomes" id="UP000660729"/>
    </source>
</evidence>
<reference evidence="2" key="1">
    <citation type="submission" date="2020-04" db="EMBL/GenBank/DDBJ databases">
        <title>Draft genome resource of the tomato pathogen Pseudocercospora fuligena.</title>
        <authorList>
            <person name="Zaccaron A."/>
        </authorList>
    </citation>
    <scope>NUCLEOTIDE SEQUENCE</scope>
    <source>
        <strain evidence="2">PF001</strain>
    </source>
</reference>
<accession>A0A8H6VK96</accession>
<evidence type="ECO:0000313" key="2">
    <source>
        <dbReference type="EMBL" id="KAF7195568.1"/>
    </source>
</evidence>
<comment type="caution">
    <text evidence="2">The sequence shown here is derived from an EMBL/GenBank/DDBJ whole genome shotgun (WGS) entry which is preliminary data.</text>
</comment>
<dbReference type="AlphaFoldDB" id="A0A8H6VK96"/>
<organism evidence="2 3">
    <name type="scientific">Pseudocercospora fuligena</name>
    <dbReference type="NCBI Taxonomy" id="685502"/>
    <lineage>
        <taxon>Eukaryota</taxon>
        <taxon>Fungi</taxon>
        <taxon>Dikarya</taxon>
        <taxon>Ascomycota</taxon>
        <taxon>Pezizomycotina</taxon>
        <taxon>Dothideomycetes</taxon>
        <taxon>Dothideomycetidae</taxon>
        <taxon>Mycosphaerellales</taxon>
        <taxon>Mycosphaerellaceae</taxon>
        <taxon>Pseudocercospora</taxon>
    </lineage>
</organism>